<protein>
    <recommendedName>
        <fullName evidence="4">DUF5655 domain-containing protein</fullName>
    </recommendedName>
</protein>
<sequence length="149" mass="16712">MKDEIKQGFERAIASRTQRDERAREEANVEAERLRQLETEWQAKCDAVIKPALNEIEATLKPAGWMTRIYANDKAELFFDCYRGNMQAVVGSSRRPFVSFVLDRRARKVTTYTATTSMGGGGASFDLDTLTADDVQSVTLAFFSKLSGD</sequence>
<feature type="region of interest" description="Disordered" evidence="1">
    <location>
        <begin position="1"/>
        <end position="21"/>
    </location>
</feature>
<accession>A0ABX3X677</accession>
<organism evidence="2 3">
    <name type="scientific">Bradyrhizobium canariense</name>
    <dbReference type="NCBI Taxonomy" id="255045"/>
    <lineage>
        <taxon>Bacteria</taxon>
        <taxon>Pseudomonadati</taxon>
        <taxon>Pseudomonadota</taxon>
        <taxon>Alphaproteobacteria</taxon>
        <taxon>Hyphomicrobiales</taxon>
        <taxon>Nitrobacteraceae</taxon>
        <taxon>Bradyrhizobium</taxon>
    </lineage>
</organism>
<proteinExistence type="predicted"/>
<evidence type="ECO:0000313" key="3">
    <source>
        <dbReference type="Proteomes" id="UP000193884"/>
    </source>
</evidence>
<gene>
    <name evidence="2" type="ORF">BST63_10585</name>
</gene>
<dbReference type="RefSeq" id="WP_085384066.1">
    <property type="nucleotide sequence ID" value="NZ_NAFJ01000134.1"/>
</dbReference>
<dbReference type="Proteomes" id="UP000193884">
    <property type="component" value="Unassembled WGS sequence"/>
</dbReference>
<evidence type="ECO:0000313" key="2">
    <source>
        <dbReference type="EMBL" id="OSJ31084.1"/>
    </source>
</evidence>
<evidence type="ECO:0008006" key="4">
    <source>
        <dbReference type="Google" id="ProtNLM"/>
    </source>
</evidence>
<reference evidence="2 3" key="1">
    <citation type="submission" date="2017-03" db="EMBL/GenBank/DDBJ databases">
        <title>Whole genome sequences of fourteen strains of Bradyrhizobium canariense and one strain of Bradyrhizobium japonicum isolated from Lupinus (Papilionoideae: Genisteae) species in Algeria.</title>
        <authorList>
            <person name="Crovadore J."/>
            <person name="Chekireb D."/>
            <person name="Brachmann A."/>
            <person name="Chablais R."/>
            <person name="Cochard B."/>
            <person name="Lefort F."/>
        </authorList>
    </citation>
    <scope>NUCLEOTIDE SEQUENCE [LARGE SCALE GENOMIC DNA]</scope>
    <source>
        <strain evidence="2 3">UBMAN05</strain>
    </source>
</reference>
<name>A0ABX3X677_9BRAD</name>
<evidence type="ECO:0000256" key="1">
    <source>
        <dbReference type="SAM" id="MobiDB-lite"/>
    </source>
</evidence>
<comment type="caution">
    <text evidence="2">The sequence shown here is derived from an EMBL/GenBank/DDBJ whole genome shotgun (WGS) entry which is preliminary data.</text>
</comment>
<keyword evidence="3" id="KW-1185">Reference proteome</keyword>
<dbReference type="EMBL" id="NAFK01000150">
    <property type="protein sequence ID" value="OSJ31084.1"/>
    <property type="molecule type" value="Genomic_DNA"/>
</dbReference>